<dbReference type="EC" id="2.3.1.-" evidence="4"/>
<evidence type="ECO:0000313" key="5">
    <source>
        <dbReference type="Proteomes" id="UP000193870"/>
    </source>
</evidence>
<feature type="domain" description="N-acetyltransferase" evidence="3">
    <location>
        <begin position="1"/>
        <end position="140"/>
    </location>
</feature>
<proteinExistence type="predicted"/>
<dbReference type="PANTHER" id="PTHR43877:SF2">
    <property type="entry name" value="AMINOALKYLPHOSPHONATE N-ACETYLTRANSFERASE-RELATED"/>
    <property type="match status" value="1"/>
</dbReference>
<dbReference type="InterPro" id="IPR000182">
    <property type="entry name" value="GNAT_dom"/>
</dbReference>
<dbReference type="STRING" id="315423.SAMN04488020_11440"/>
<reference evidence="4 5" key="1">
    <citation type="submission" date="2017-03" db="EMBL/GenBank/DDBJ databases">
        <authorList>
            <person name="Afonso C.L."/>
            <person name="Miller P.J."/>
            <person name="Scott M.A."/>
            <person name="Spackman E."/>
            <person name="Goraichik I."/>
            <person name="Dimitrov K.M."/>
            <person name="Suarez D.L."/>
            <person name="Swayne D.E."/>
        </authorList>
    </citation>
    <scope>NUCLEOTIDE SEQUENCE [LARGE SCALE GENOMIC DNA]</scope>
    <source>
        <strain evidence="4 5">CECT 7066</strain>
    </source>
</reference>
<keyword evidence="2 4" id="KW-0012">Acyltransferase</keyword>
<evidence type="ECO:0000259" key="3">
    <source>
        <dbReference type="PROSITE" id="PS51186"/>
    </source>
</evidence>
<keyword evidence="1 4" id="KW-0808">Transferase</keyword>
<dbReference type="AlphaFoldDB" id="A0A1Y5TQ52"/>
<dbReference type="RefSeq" id="WP_085855328.1">
    <property type="nucleotide sequence ID" value="NZ_FOPF01000014.1"/>
</dbReference>
<accession>A0A1Y5TQ52</accession>
<dbReference type="InterPro" id="IPR050832">
    <property type="entry name" value="Bact_Acetyltransf"/>
</dbReference>
<evidence type="ECO:0000256" key="2">
    <source>
        <dbReference type="ARBA" id="ARBA00023315"/>
    </source>
</evidence>
<protein>
    <submittedName>
        <fullName evidence="4">Putative N-acetyltransferase YjcF</fullName>
        <ecNumber evidence="4">2.3.1.-</ecNumber>
    </submittedName>
</protein>
<dbReference type="CDD" id="cd04301">
    <property type="entry name" value="NAT_SF"/>
    <property type="match status" value="1"/>
</dbReference>
<dbReference type="EMBL" id="FWFV01000013">
    <property type="protein sequence ID" value="SLN67158.1"/>
    <property type="molecule type" value="Genomic_DNA"/>
</dbReference>
<evidence type="ECO:0000256" key="1">
    <source>
        <dbReference type="ARBA" id="ARBA00022679"/>
    </source>
</evidence>
<dbReference type="PROSITE" id="PS51186">
    <property type="entry name" value="GNAT"/>
    <property type="match status" value="1"/>
</dbReference>
<dbReference type="Proteomes" id="UP000193870">
    <property type="component" value="Unassembled WGS sequence"/>
</dbReference>
<dbReference type="PANTHER" id="PTHR43877">
    <property type="entry name" value="AMINOALKYLPHOSPHONATE N-ACETYLTRANSFERASE-RELATED-RELATED"/>
    <property type="match status" value="1"/>
</dbReference>
<gene>
    <name evidence="4" type="primary">yjcF</name>
    <name evidence="4" type="ORF">PAM7066_03362</name>
</gene>
<dbReference type="GO" id="GO:0016747">
    <property type="term" value="F:acyltransferase activity, transferring groups other than amino-acyl groups"/>
    <property type="evidence" value="ECO:0007669"/>
    <property type="project" value="InterPro"/>
</dbReference>
<dbReference type="InterPro" id="IPR016181">
    <property type="entry name" value="Acyl_CoA_acyltransferase"/>
</dbReference>
<dbReference type="Gene3D" id="3.40.630.30">
    <property type="match status" value="1"/>
</dbReference>
<organism evidence="4 5">
    <name type="scientific">Palleronia marisminoris</name>
    <dbReference type="NCBI Taxonomy" id="315423"/>
    <lineage>
        <taxon>Bacteria</taxon>
        <taxon>Pseudomonadati</taxon>
        <taxon>Pseudomonadota</taxon>
        <taxon>Alphaproteobacteria</taxon>
        <taxon>Rhodobacterales</taxon>
        <taxon>Roseobacteraceae</taxon>
        <taxon>Palleronia</taxon>
    </lineage>
</organism>
<dbReference type="OrthoDB" id="9796171at2"/>
<dbReference type="SUPFAM" id="SSF55729">
    <property type="entry name" value="Acyl-CoA N-acyltransferases (Nat)"/>
    <property type="match status" value="1"/>
</dbReference>
<dbReference type="Pfam" id="PF13673">
    <property type="entry name" value="Acetyltransf_10"/>
    <property type="match status" value="1"/>
</dbReference>
<evidence type="ECO:0000313" key="4">
    <source>
        <dbReference type="EMBL" id="SLN67158.1"/>
    </source>
</evidence>
<keyword evidence="5" id="KW-1185">Reference proteome</keyword>
<name>A0A1Y5TQ52_9RHOB</name>
<sequence>MSLLVTRTDDMDACRALRRAVFIEEQNVPEDLEWDGHDAEAVHMLARLDGQAVGTLRLFLTPPTAKIGRVCVLQPLRGTGVGRALMQAALGLLREQPGIEEAKLGAQMQVLDFYRGLGFDAHGPIYDDAGIPHRDMTLRL</sequence>